<accession>A0A6A0GW99</accession>
<dbReference type="Proteomes" id="UP000711488">
    <property type="component" value="Unassembled WGS sequence"/>
</dbReference>
<dbReference type="CDD" id="cd19941">
    <property type="entry name" value="TIL"/>
    <property type="match status" value="1"/>
</dbReference>
<feature type="domain" description="VWFD" evidence="3">
    <location>
        <begin position="1"/>
        <end position="62"/>
    </location>
</feature>
<comment type="caution">
    <text evidence="4">The sequence shown here is derived from an EMBL/GenBank/DDBJ whole genome shotgun (WGS) entry which is preliminary data.</text>
</comment>
<dbReference type="InterPro" id="IPR036084">
    <property type="entry name" value="Ser_inhib-like_sf"/>
</dbReference>
<reference evidence="4" key="1">
    <citation type="submission" date="2014-08" db="EMBL/GenBank/DDBJ databases">
        <authorList>
            <person name="Murali S."/>
            <person name="Richards S."/>
            <person name="Bandaranaike D."/>
            <person name="Bellair M."/>
            <person name="Blankenburg K."/>
            <person name="Chao H."/>
            <person name="Dinh H."/>
            <person name="Doddapaneni H."/>
            <person name="Dugan-Rocha S."/>
            <person name="Elkadiri S."/>
            <person name="Gnanaolivu R."/>
            <person name="Hughes D."/>
            <person name="Lee S."/>
            <person name="Li M."/>
            <person name="Ming W."/>
            <person name="Munidasa M."/>
            <person name="Muniz J."/>
            <person name="Nguyen L."/>
            <person name="Osuji N."/>
            <person name="Pu L.-L."/>
            <person name="Puazo M."/>
            <person name="Skinner E."/>
            <person name="Qu C."/>
            <person name="Quiroz J."/>
            <person name="Raj R."/>
            <person name="Weissenberger G."/>
            <person name="Xin Y."/>
            <person name="Zou X."/>
            <person name="Han Y."/>
            <person name="Worley K."/>
            <person name="Muzny D."/>
            <person name="Gibbs R."/>
        </authorList>
    </citation>
    <scope>NUCLEOTIDE SEQUENCE</scope>
    <source>
        <strain evidence="4">HAZT.00-mixed</strain>
        <tissue evidence="4">Whole organism</tissue>
    </source>
</reference>
<dbReference type="Pfam" id="PF01826">
    <property type="entry name" value="TIL"/>
    <property type="match status" value="1"/>
</dbReference>
<proteinExistence type="predicted"/>
<evidence type="ECO:0000256" key="1">
    <source>
        <dbReference type="ARBA" id="ARBA00023157"/>
    </source>
</evidence>
<reference evidence="4" key="3">
    <citation type="submission" date="2019-06" db="EMBL/GenBank/DDBJ databases">
        <authorList>
            <person name="Poynton C."/>
            <person name="Hasenbein S."/>
            <person name="Benoit J.B."/>
            <person name="Sepulveda M.S."/>
            <person name="Poelchau M.F."/>
            <person name="Murali S.C."/>
            <person name="Chen S."/>
            <person name="Glastad K.M."/>
            <person name="Werren J.H."/>
            <person name="Vineis J.H."/>
            <person name="Bowen J.L."/>
            <person name="Friedrich M."/>
            <person name="Jones J."/>
            <person name="Robertson H.M."/>
            <person name="Feyereisen R."/>
            <person name="Mechler-Hickson A."/>
            <person name="Mathers N."/>
            <person name="Lee C.E."/>
            <person name="Colbourne J.K."/>
            <person name="Biales A."/>
            <person name="Johnston J.S."/>
            <person name="Wellborn G.A."/>
            <person name="Rosendale A.J."/>
            <person name="Cridge A.G."/>
            <person name="Munoz-Torres M.C."/>
            <person name="Bain P.A."/>
            <person name="Manny A.R."/>
            <person name="Major K.M."/>
            <person name="Lambert F.N."/>
            <person name="Vulpe C.D."/>
            <person name="Tuck P."/>
            <person name="Blalock B.J."/>
            <person name="Lin Y.-Y."/>
            <person name="Smith M.E."/>
            <person name="Ochoa-Acuna H."/>
            <person name="Chen M.-J.M."/>
            <person name="Childers C.P."/>
            <person name="Qu J."/>
            <person name="Dugan S."/>
            <person name="Lee S.L."/>
            <person name="Chao H."/>
            <person name="Dinh H."/>
            <person name="Han Y."/>
            <person name="Doddapaneni H."/>
            <person name="Worley K.C."/>
            <person name="Muzny D.M."/>
            <person name="Gibbs R.A."/>
            <person name="Richards S."/>
        </authorList>
    </citation>
    <scope>NUCLEOTIDE SEQUENCE</scope>
    <source>
        <strain evidence="4">HAZT.00-mixed</strain>
        <tissue evidence="4">Whole organism</tissue>
    </source>
</reference>
<feature type="domain" description="VWFD" evidence="3">
    <location>
        <begin position="211"/>
        <end position="395"/>
    </location>
</feature>
<dbReference type="AlphaFoldDB" id="A0A6A0GW99"/>
<dbReference type="SMART" id="SM00216">
    <property type="entry name" value="VWD"/>
    <property type="match status" value="1"/>
</dbReference>
<dbReference type="InterPro" id="IPR050780">
    <property type="entry name" value="Mucin_vWF_Thrombospondin_sf"/>
</dbReference>
<dbReference type="InterPro" id="IPR001846">
    <property type="entry name" value="VWF_type-D"/>
</dbReference>
<dbReference type="InterPro" id="IPR014853">
    <property type="entry name" value="VWF/SSPO/ZAN-like_Cys-rich_dom"/>
</dbReference>
<dbReference type="EMBL" id="JQDR03012678">
    <property type="protein sequence ID" value="KAA0190906.1"/>
    <property type="molecule type" value="Genomic_DNA"/>
</dbReference>
<name>A0A6A0GW99_HYAAZ</name>
<dbReference type="Gene3D" id="2.10.25.10">
    <property type="entry name" value="Laminin"/>
    <property type="match status" value="1"/>
</dbReference>
<protein>
    <recommendedName>
        <fullName evidence="3">VWFD domain-containing protein</fullName>
    </recommendedName>
</protein>
<organism evidence="4">
    <name type="scientific">Hyalella azteca</name>
    <name type="common">Amphipod</name>
    <dbReference type="NCBI Taxonomy" id="294128"/>
    <lineage>
        <taxon>Eukaryota</taxon>
        <taxon>Metazoa</taxon>
        <taxon>Ecdysozoa</taxon>
        <taxon>Arthropoda</taxon>
        <taxon>Crustacea</taxon>
        <taxon>Multicrustacea</taxon>
        <taxon>Malacostraca</taxon>
        <taxon>Eumalacostraca</taxon>
        <taxon>Peracarida</taxon>
        <taxon>Amphipoda</taxon>
        <taxon>Senticaudata</taxon>
        <taxon>Talitrida</taxon>
        <taxon>Talitroidea</taxon>
        <taxon>Hyalellidae</taxon>
        <taxon>Hyalella</taxon>
    </lineage>
</organism>
<dbReference type="PROSITE" id="PS51233">
    <property type="entry name" value="VWFD"/>
    <property type="match status" value="2"/>
</dbReference>
<evidence type="ECO:0000313" key="4">
    <source>
        <dbReference type="EMBL" id="KAA0190906.1"/>
    </source>
</evidence>
<dbReference type="InterPro" id="IPR002919">
    <property type="entry name" value="TIL_dom"/>
</dbReference>
<evidence type="ECO:0000259" key="3">
    <source>
        <dbReference type="PROSITE" id="PS51233"/>
    </source>
</evidence>
<dbReference type="PANTHER" id="PTHR11339:SF402">
    <property type="entry name" value="VWFD DOMAIN-CONTAINING PROTEIN"/>
    <property type="match status" value="1"/>
</dbReference>
<dbReference type="SUPFAM" id="SSF57567">
    <property type="entry name" value="Serine protease inhibitors"/>
    <property type="match status" value="1"/>
</dbReference>
<sequence length="399" mass="43935">MVHQRRLKYGYVLDKTLLHRVDGLCGFYTGQPGDDKTKPDGSLATTTDEYGDSWAIGDRDCEGRKCSPETTASAFQLCNAIDAKPFSECHALVPPSGFMQGCIERACACLSEGGSEEECKCAALGRYVVKCLELDSSIPLQDWRVVAKCYKACPTGERYSDCHDSCEKTCDTYGHACPDVQSSKCSSGCFCEPGMVRKDGRCVHPDLCGDCTCEGYGDPHYKSFDRHNFTFNGECSYVAARHRDPRGNHKFQVITHNKRCNRNPVTMCTDGVKILHDDSEAEVRLLPTGVLMTLVEGAPLASFPYRDVHFAVERPDDKHVAIAVPAIYLVVTYSAENYGFTLTVPSHQFSNETEGLCGNCNGEAADDLQLPSGERASSVEEFGLSWQVRSGMRMPMPLD</sequence>
<dbReference type="SMART" id="SM00832">
    <property type="entry name" value="C8"/>
    <property type="match status" value="1"/>
</dbReference>
<keyword evidence="1" id="KW-1015">Disulfide bond</keyword>
<dbReference type="Pfam" id="PF08742">
    <property type="entry name" value="C8"/>
    <property type="match status" value="1"/>
</dbReference>
<evidence type="ECO:0000256" key="2">
    <source>
        <dbReference type="ARBA" id="ARBA00023180"/>
    </source>
</evidence>
<dbReference type="Pfam" id="PF00094">
    <property type="entry name" value="VWD"/>
    <property type="match status" value="1"/>
</dbReference>
<reference evidence="4" key="2">
    <citation type="journal article" date="2018" name="Environ. Sci. Technol.">
        <title>The Toxicogenome of Hyalella azteca: A Model for Sediment Ecotoxicology and Evolutionary Toxicology.</title>
        <authorList>
            <person name="Poynton H.C."/>
            <person name="Hasenbein S."/>
            <person name="Benoit J.B."/>
            <person name="Sepulveda M.S."/>
            <person name="Poelchau M.F."/>
            <person name="Hughes D.S.T."/>
            <person name="Murali S.C."/>
            <person name="Chen S."/>
            <person name="Glastad K.M."/>
            <person name="Goodisman M.A.D."/>
            <person name="Werren J.H."/>
            <person name="Vineis J.H."/>
            <person name="Bowen J.L."/>
            <person name="Friedrich M."/>
            <person name="Jones J."/>
            <person name="Robertson H.M."/>
            <person name="Feyereisen R."/>
            <person name="Mechler-Hickson A."/>
            <person name="Mathers N."/>
            <person name="Lee C.E."/>
            <person name="Colbourne J.K."/>
            <person name="Biales A."/>
            <person name="Johnston J.S."/>
            <person name="Wellborn G.A."/>
            <person name="Rosendale A.J."/>
            <person name="Cridge A.G."/>
            <person name="Munoz-Torres M.C."/>
            <person name="Bain P.A."/>
            <person name="Manny A.R."/>
            <person name="Major K.M."/>
            <person name="Lambert F.N."/>
            <person name="Vulpe C.D."/>
            <person name="Tuck P."/>
            <person name="Blalock B.J."/>
            <person name="Lin Y.Y."/>
            <person name="Smith M.E."/>
            <person name="Ochoa-Acuna H."/>
            <person name="Chen M.M."/>
            <person name="Childers C.P."/>
            <person name="Qu J."/>
            <person name="Dugan S."/>
            <person name="Lee S.L."/>
            <person name="Chao H."/>
            <person name="Dinh H."/>
            <person name="Han Y."/>
            <person name="Doddapaneni H."/>
            <person name="Worley K.C."/>
            <person name="Muzny D.M."/>
            <person name="Gibbs R.A."/>
            <person name="Richards S."/>
        </authorList>
    </citation>
    <scope>NUCLEOTIDE SEQUENCE</scope>
    <source>
        <strain evidence="4">HAZT.00-mixed</strain>
        <tissue evidence="4">Whole organism</tissue>
    </source>
</reference>
<dbReference type="PANTHER" id="PTHR11339">
    <property type="entry name" value="EXTRACELLULAR MATRIX GLYCOPROTEIN RELATED"/>
    <property type="match status" value="1"/>
</dbReference>
<keyword evidence="2" id="KW-0325">Glycoprotein</keyword>
<gene>
    <name evidence="4" type="ORF">HAZT_HAZT005299</name>
</gene>